<feature type="compositionally biased region" description="Polar residues" evidence="1">
    <location>
        <begin position="186"/>
        <end position="203"/>
    </location>
</feature>
<reference evidence="3" key="2">
    <citation type="submission" date="2015-01" db="EMBL/GenBank/DDBJ databases">
        <title>Evolutionary Origins and Diversification of the Mycorrhizal Mutualists.</title>
        <authorList>
            <consortium name="DOE Joint Genome Institute"/>
            <consortium name="Mycorrhizal Genomics Consortium"/>
            <person name="Kohler A."/>
            <person name="Kuo A."/>
            <person name="Nagy L.G."/>
            <person name="Floudas D."/>
            <person name="Copeland A."/>
            <person name="Barry K.W."/>
            <person name="Cichocki N."/>
            <person name="Veneault-Fourrey C."/>
            <person name="LaButti K."/>
            <person name="Lindquist E.A."/>
            <person name="Lipzen A."/>
            <person name="Lundell T."/>
            <person name="Morin E."/>
            <person name="Murat C."/>
            <person name="Riley R."/>
            <person name="Ohm R."/>
            <person name="Sun H."/>
            <person name="Tunlid A."/>
            <person name="Henrissat B."/>
            <person name="Grigoriev I.V."/>
            <person name="Hibbett D.S."/>
            <person name="Martin F."/>
        </authorList>
    </citation>
    <scope>NUCLEOTIDE SEQUENCE [LARGE SCALE GENOMIC DNA]</scope>
    <source>
        <strain evidence="3">MAFF 305830</strain>
    </source>
</reference>
<accession>A0A0C2XNW6</accession>
<feature type="region of interest" description="Disordered" evidence="1">
    <location>
        <begin position="332"/>
        <end position="363"/>
    </location>
</feature>
<proteinExistence type="predicted"/>
<feature type="compositionally biased region" description="Low complexity" evidence="1">
    <location>
        <begin position="1"/>
        <end position="36"/>
    </location>
</feature>
<evidence type="ECO:0000256" key="1">
    <source>
        <dbReference type="SAM" id="MobiDB-lite"/>
    </source>
</evidence>
<keyword evidence="3" id="KW-1185">Reference proteome</keyword>
<evidence type="ECO:0000313" key="3">
    <source>
        <dbReference type="Proteomes" id="UP000054097"/>
    </source>
</evidence>
<feature type="region of interest" description="Disordered" evidence="1">
    <location>
        <begin position="121"/>
        <end position="306"/>
    </location>
</feature>
<dbReference type="OrthoDB" id="3270043at2759"/>
<gene>
    <name evidence="2" type="ORF">M408DRAFT_328185</name>
</gene>
<evidence type="ECO:0000313" key="2">
    <source>
        <dbReference type="EMBL" id="KIM30647.1"/>
    </source>
</evidence>
<feature type="compositionally biased region" description="Low complexity" evidence="1">
    <location>
        <begin position="252"/>
        <end position="276"/>
    </location>
</feature>
<feature type="region of interest" description="Disordered" evidence="1">
    <location>
        <begin position="88"/>
        <end position="107"/>
    </location>
</feature>
<feature type="compositionally biased region" description="Low complexity" evidence="1">
    <location>
        <begin position="230"/>
        <end position="240"/>
    </location>
</feature>
<feature type="compositionally biased region" description="Basic and acidic residues" evidence="1">
    <location>
        <begin position="283"/>
        <end position="296"/>
    </location>
</feature>
<feature type="compositionally biased region" description="Basic and acidic residues" evidence="1">
    <location>
        <begin position="241"/>
        <end position="251"/>
    </location>
</feature>
<name>A0A0C2XNW6_SERVB</name>
<organism evidence="2 3">
    <name type="scientific">Serendipita vermifera MAFF 305830</name>
    <dbReference type="NCBI Taxonomy" id="933852"/>
    <lineage>
        <taxon>Eukaryota</taxon>
        <taxon>Fungi</taxon>
        <taxon>Dikarya</taxon>
        <taxon>Basidiomycota</taxon>
        <taxon>Agaricomycotina</taxon>
        <taxon>Agaricomycetes</taxon>
        <taxon>Sebacinales</taxon>
        <taxon>Serendipitaceae</taxon>
        <taxon>Serendipita</taxon>
    </lineage>
</organism>
<protein>
    <submittedName>
        <fullName evidence="2">Uncharacterized protein</fullName>
    </submittedName>
</protein>
<dbReference type="AlphaFoldDB" id="A0A0C2XNW6"/>
<reference evidence="2 3" key="1">
    <citation type="submission" date="2014-04" db="EMBL/GenBank/DDBJ databases">
        <authorList>
            <consortium name="DOE Joint Genome Institute"/>
            <person name="Kuo A."/>
            <person name="Zuccaro A."/>
            <person name="Kohler A."/>
            <person name="Nagy L.G."/>
            <person name="Floudas D."/>
            <person name="Copeland A."/>
            <person name="Barry K.W."/>
            <person name="Cichocki N."/>
            <person name="Veneault-Fourrey C."/>
            <person name="LaButti K."/>
            <person name="Lindquist E.A."/>
            <person name="Lipzen A."/>
            <person name="Lundell T."/>
            <person name="Morin E."/>
            <person name="Murat C."/>
            <person name="Sun H."/>
            <person name="Tunlid A."/>
            <person name="Henrissat B."/>
            <person name="Grigoriev I.V."/>
            <person name="Hibbett D.S."/>
            <person name="Martin F."/>
            <person name="Nordberg H.P."/>
            <person name="Cantor M.N."/>
            <person name="Hua S.X."/>
        </authorList>
    </citation>
    <scope>NUCLEOTIDE SEQUENCE [LARGE SCALE GENOMIC DNA]</scope>
    <source>
        <strain evidence="2 3">MAFF 305830</strain>
    </source>
</reference>
<feature type="compositionally biased region" description="Polar residues" evidence="1">
    <location>
        <begin position="159"/>
        <end position="172"/>
    </location>
</feature>
<feature type="region of interest" description="Disordered" evidence="1">
    <location>
        <begin position="1"/>
        <end position="61"/>
    </location>
</feature>
<dbReference type="Proteomes" id="UP000054097">
    <property type="component" value="Unassembled WGS sequence"/>
</dbReference>
<dbReference type="HOGENOM" id="CLU_716037_0_0_1"/>
<feature type="compositionally biased region" description="Basic and acidic residues" evidence="1">
    <location>
        <begin position="346"/>
        <end position="363"/>
    </location>
</feature>
<sequence>MTRPRSCGSEGGSYASSSAPSAGSSTGSSTSARSGSFIRRDDALISHPQGPPDLDYRTLSTTQQPMALHMADILDDYDDLASEISKFELNTPTNDRGNAPWKDTTAGGGWASVSAPFASRDTVLQPYQRPREPFGFPQRLGGERSPPIHAYDWSDVTRENFTPRISPQTSPHGMNGKPQRNHHQQRSSVSSLAEPVSQGNNMSAARPDNTPYYHHRNFSATERPQHTRDSSYSSATTSQSRHSDRQSHDSKSSSSSSRSSVSTNPPGTPTNNNNNNKRAHKKVNQDKRLYSADPHKGPRPTDWMLSDDTLKSRAARDARFAAIVAAGLAPGRTKAGWTQARRPGKRDRDAAKAKLREMEEEKERERLRQLLGEEARPSAPATGVAC</sequence>
<dbReference type="EMBL" id="KN824284">
    <property type="protein sequence ID" value="KIM30647.1"/>
    <property type="molecule type" value="Genomic_DNA"/>
</dbReference>